<feature type="non-terminal residue" evidence="2">
    <location>
        <position position="84"/>
    </location>
</feature>
<dbReference type="Proteomes" id="UP001189429">
    <property type="component" value="Unassembled WGS sequence"/>
</dbReference>
<sequence>SPPHARTWTSRRPSPRGRWAPPWACRAPRTPVPPAGPARAGRAGPSSRCCWSSPRSRTTAPCWSFSRHPPRRRRRPSCWPCAPR</sequence>
<comment type="caution">
    <text evidence="2">The sequence shown here is derived from an EMBL/GenBank/DDBJ whole genome shotgun (WGS) entry which is preliminary data.</text>
</comment>
<gene>
    <name evidence="2" type="ORF">PCOR1329_LOCUS20030</name>
</gene>
<proteinExistence type="predicted"/>
<feature type="compositionally biased region" description="Low complexity" evidence="1">
    <location>
        <begin position="37"/>
        <end position="57"/>
    </location>
</feature>
<feature type="region of interest" description="Disordered" evidence="1">
    <location>
        <begin position="1"/>
        <end position="84"/>
    </location>
</feature>
<accession>A0ABN9RFA8</accession>
<organism evidence="2 3">
    <name type="scientific">Prorocentrum cordatum</name>
    <dbReference type="NCBI Taxonomy" id="2364126"/>
    <lineage>
        <taxon>Eukaryota</taxon>
        <taxon>Sar</taxon>
        <taxon>Alveolata</taxon>
        <taxon>Dinophyceae</taxon>
        <taxon>Prorocentrales</taxon>
        <taxon>Prorocentraceae</taxon>
        <taxon>Prorocentrum</taxon>
    </lineage>
</organism>
<protein>
    <submittedName>
        <fullName evidence="2">Uncharacterized protein</fullName>
    </submittedName>
</protein>
<feature type="non-terminal residue" evidence="2">
    <location>
        <position position="1"/>
    </location>
</feature>
<evidence type="ECO:0000256" key="1">
    <source>
        <dbReference type="SAM" id="MobiDB-lite"/>
    </source>
</evidence>
<keyword evidence="3" id="KW-1185">Reference proteome</keyword>
<evidence type="ECO:0000313" key="2">
    <source>
        <dbReference type="EMBL" id="CAK0817396.1"/>
    </source>
</evidence>
<evidence type="ECO:0000313" key="3">
    <source>
        <dbReference type="Proteomes" id="UP001189429"/>
    </source>
</evidence>
<reference evidence="2" key="1">
    <citation type="submission" date="2023-10" db="EMBL/GenBank/DDBJ databases">
        <authorList>
            <person name="Chen Y."/>
            <person name="Shah S."/>
            <person name="Dougan E. K."/>
            <person name="Thang M."/>
            <person name="Chan C."/>
        </authorList>
    </citation>
    <scope>NUCLEOTIDE SEQUENCE [LARGE SCALE GENOMIC DNA]</scope>
</reference>
<name>A0ABN9RFA8_9DINO</name>
<dbReference type="EMBL" id="CAUYUJ010006447">
    <property type="protein sequence ID" value="CAK0817396.1"/>
    <property type="molecule type" value="Genomic_DNA"/>
</dbReference>